<evidence type="ECO:0000256" key="1">
    <source>
        <dbReference type="SAM" id="MobiDB-lite"/>
    </source>
</evidence>
<name>A0A9P3GT26_9APHY</name>
<reference evidence="2 3" key="1">
    <citation type="submission" date="2021-08" db="EMBL/GenBank/DDBJ databases">
        <title>Draft Genome Sequence of Phanerochaete sordida strain YK-624.</title>
        <authorList>
            <person name="Mori T."/>
            <person name="Dohra H."/>
            <person name="Suzuki T."/>
            <person name="Kawagishi H."/>
            <person name="Hirai H."/>
        </authorList>
    </citation>
    <scope>NUCLEOTIDE SEQUENCE [LARGE SCALE GENOMIC DNA]</scope>
    <source>
        <strain evidence="2 3">YK-624</strain>
    </source>
</reference>
<proteinExistence type="predicted"/>
<comment type="caution">
    <text evidence="2">The sequence shown here is derived from an EMBL/GenBank/DDBJ whole genome shotgun (WGS) entry which is preliminary data.</text>
</comment>
<evidence type="ECO:0000313" key="2">
    <source>
        <dbReference type="EMBL" id="GJE99105.1"/>
    </source>
</evidence>
<gene>
    <name evidence="2" type="ORF">PsYK624_153510</name>
</gene>
<sequence>MVFTLTNTGHVSRIVFKLWNTYSRKDLLKLPSLFSSLTKLDTHASESFVGMDTFVVEIPEDLFAELEPAVHACMPRLAAQGALEVQERRLFLPFQMMVEYWTTVEKREQGTHQAESPTEVDRDTQQATAASEDIERTPEVPAELNGSGGKNAAKERENET</sequence>
<dbReference type="EMBL" id="BPQB01000101">
    <property type="protein sequence ID" value="GJE99105.1"/>
    <property type="molecule type" value="Genomic_DNA"/>
</dbReference>
<feature type="region of interest" description="Disordered" evidence="1">
    <location>
        <begin position="107"/>
        <end position="160"/>
    </location>
</feature>
<organism evidence="2 3">
    <name type="scientific">Phanerochaete sordida</name>
    <dbReference type="NCBI Taxonomy" id="48140"/>
    <lineage>
        <taxon>Eukaryota</taxon>
        <taxon>Fungi</taxon>
        <taxon>Dikarya</taxon>
        <taxon>Basidiomycota</taxon>
        <taxon>Agaricomycotina</taxon>
        <taxon>Agaricomycetes</taxon>
        <taxon>Polyporales</taxon>
        <taxon>Phanerochaetaceae</taxon>
        <taxon>Phanerochaete</taxon>
    </lineage>
</organism>
<accession>A0A9P3GT26</accession>
<dbReference type="AlphaFoldDB" id="A0A9P3GT26"/>
<protein>
    <submittedName>
        <fullName evidence="2">Uncharacterized protein</fullName>
    </submittedName>
</protein>
<dbReference type="Proteomes" id="UP000703269">
    <property type="component" value="Unassembled WGS sequence"/>
</dbReference>
<evidence type="ECO:0000313" key="3">
    <source>
        <dbReference type="Proteomes" id="UP000703269"/>
    </source>
</evidence>
<keyword evidence="3" id="KW-1185">Reference proteome</keyword>